<evidence type="ECO:0000313" key="10">
    <source>
        <dbReference type="Proteomes" id="UP000228874"/>
    </source>
</evidence>
<gene>
    <name evidence="9" type="ORF">CO072_02030</name>
    <name evidence="8" type="ORF">CO124_01105</name>
    <name evidence="4" type="ORF">COS22_00760</name>
    <name evidence="3" type="ORF">COS45_01930</name>
    <name evidence="5" type="ORF">COW47_02245</name>
    <name evidence="2" type="ORF">COW69_01620</name>
    <name evidence="7" type="ORF">COY63_02075</name>
    <name evidence="6" type="ORF">COZ66_01965</name>
</gene>
<accession>A0A2H9N276</accession>
<sequence length="267" mass="30862">MNKSILYLFIATFLTGILLTTISPIYGLDTDDSSDIYFEQQNYLINLNKNNDSTISLFTTLKNNGKDARIFGYFTYYSNLPLKDVVLIINGEQADAKKLRVENSILTYEGLWEPLPSGQTLNIFLTHSVDFNPKGILFKEIEIIPGKFYFKDFSNISIKFATIAIQTPNKITYSNYPKFEINSADEYSVIWQDDGSNRQYIVEYSAIPFFKNHIVQGYFIFWVFLFLVAVGVFYMYEKKVRQKDFVGVDPFIEKSAAKKKKKNKPSK</sequence>
<reference evidence="10 11" key="2">
    <citation type="submission" date="2017-09" db="EMBL/GenBank/DDBJ databases">
        <title>Depth-based differentiation of microbial function through sediment-hosted aquifers and enrichment of novel symbionts in the deep terrestrial subsurface.</title>
        <authorList>
            <person name="Probst A.J."/>
            <person name="Ladd B."/>
            <person name="Jarett J.K."/>
            <person name="Geller-Mcgrath D.E."/>
            <person name="Sieber C.M.K."/>
            <person name="Emerson J.B."/>
            <person name="Anantharaman K."/>
            <person name="Thomas B.C."/>
            <person name="Malmstrom R."/>
            <person name="Stieglmeier M."/>
            <person name="Klingl A."/>
            <person name="Woyke T."/>
            <person name="Ryan C.M."/>
            <person name="Banfield J.F."/>
        </authorList>
    </citation>
    <scope>NUCLEOTIDE SEQUENCE [LARGE SCALE GENOMIC DNA]</scope>
</reference>
<evidence type="ECO:0000313" key="3">
    <source>
        <dbReference type="EMBL" id="PIV13598.1"/>
    </source>
</evidence>
<reference evidence="2 12" key="1">
    <citation type="submission" date="2017-09" db="EMBL/GenBank/DDBJ databases">
        <title>Depth-based differentiation of microbial function through sediment-hosted aquifers and enrichment of novel symbionts in the deep terrestrial subsurface.</title>
        <authorList>
            <person name="Probst A.J."/>
            <person name="Ladd B."/>
            <person name="Jarett J.K."/>
            <person name="Geller-Mcgrath D.E."/>
            <person name="Sieber C.M."/>
            <person name="Emerson J.B."/>
            <person name="Anantharaman K."/>
            <person name="Thomas B.C."/>
            <person name="Malmstrom R."/>
            <person name="Stieglmeier M."/>
            <person name="Klingl A."/>
            <person name="Woyke T."/>
            <person name="Ryan C.M."/>
            <person name="Banfield J.F."/>
        </authorList>
    </citation>
    <scope>NUCLEOTIDE SEQUENCE [LARGE SCALE GENOMIC DNA]</scope>
    <source>
        <strain evidence="4">CG02_land_8_20_14_3_00_31_209</strain>
        <strain evidence="3">CG03_land_8_20_14_0_80_31_114</strain>
        <strain evidence="5">CG17_big_fil_post_rev_8_21_14_2_50_31_73</strain>
        <strain evidence="2">CG18_big_fil_WC_8_21_14_2_50_31_19</strain>
        <strain evidence="7">CG_4_10_14_0_8_um_filter_31_133</strain>
        <strain evidence="6">CG_4_8_14_3_um_filter</strain>
        <strain evidence="9">CG_4_9_14_0_8_um_filter_31_21</strain>
        <strain evidence="8">CG_4_9_14_3_um_filter_31_125</strain>
    </source>
</reference>
<dbReference type="EMBL" id="PCUF01000017">
    <property type="protein sequence ID" value="PIN66580.1"/>
    <property type="molecule type" value="Genomic_DNA"/>
</dbReference>
<evidence type="ECO:0000313" key="11">
    <source>
        <dbReference type="Proteomes" id="UP000228888"/>
    </source>
</evidence>
<keyword evidence="1" id="KW-0812">Transmembrane</keyword>
<dbReference type="Proteomes" id="UP000228888">
    <property type="component" value="Unassembled WGS sequence"/>
</dbReference>
<accession>A0A2H9QSB6</accession>
<organism evidence="2 12">
    <name type="scientific">Huberarchaeum crystalense</name>
    <dbReference type="NCBI Taxonomy" id="2014257"/>
    <lineage>
        <taxon>Archaea</taxon>
        <taxon>Candidatus Huberarchaeota</taxon>
        <taxon>Candidatus Huberarchaeia</taxon>
        <taxon>Candidatus Huberarchaeales</taxon>
        <taxon>Candidatus Huberarchaeaceae</taxon>
        <taxon>Candidatus Huberarchaeum</taxon>
    </lineage>
</organism>
<dbReference type="Proteomes" id="UP000228989">
    <property type="component" value="Unassembled WGS sequence"/>
</dbReference>
<protein>
    <submittedName>
        <fullName evidence="2">Uncharacterized protein</fullName>
    </submittedName>
</protein>
<dbReference type="Proteomes" id="UP000228874">
    <property type="component" value="Unassembled WGS sequence"/>
</dbReference>
<dbReference type="EMBL" id="PFUW01000018">
    <property type="protein sequence ID" value="PJB04090.1"/>
    <property type="molecule type" value="Genomic_DNA"/>
</dbReference>
<dbReference type="EMBL" id="PETW01000011">
    <property type="protein sequence ID" value="PIV46562.1"/>
    <property type="molecule type" value="Genomic_DNA"/>
</dbReference>
<accession>A0A2H9M3B7</accession>
<dbReference type="EMBL" id="PFMG01000049">
    <property type="protein sequence ID" value="PIY99740.1"/>
    <property type="molecule type" value="Genomic_DNA"/>
</dbReference>
<keyword evidence="1" id="KW-1133">Transmembrane helix</keyword>
<dbReference type="EMBL" id="PFFF01000046">
    <property type="protein sequence ID" value="PIV89536.1"/>
    <property type="molecule type" value="Genomic_DNA"/>
</dbReference>
<evidence type="ECO:0000313" key="12">
    <source>
        <dbReference type="Proteomes" id="UP000229789"/>
    </source>
</evidence>
<dbReference type="Proteomes" id="UP000231232">
    <property type="component" value="Unassembled WGS sequence"/>
</dbReference>
<evidence type="ECO:0000313" key="5">
    <source>
        <dbReference type="EMBL" id="PIV89536.1"/>
    </source>
</evidence>
<keyword evidence="1" id="KW-0472">Membrane</keyword>
<evidence type="ECO:0000313" key="4">
    <source>
        <dbReference type="EMBL" id="PIV46562.1"/>
    </source>
</evidence>
<accession>A0A2H9RCR6</accession>
<feature type="transmembrane region" description="Helical" evidence="1">
    <location>
        <begin position="217"/>
        <end position="236"/>
    </location>
</feature>
<name>A0A2G9LK75_HUBC1</name>
<dbReference type="Proteomes" id="UP000231449">
    <property type="component" value="Unassembled WGS sequence"/>
</dbReference>
<accession>A0A2G9LK75</accession>
<evidence type="ECO:0000256" key="1">
    <source>
        <dbReference type="SAM" id="Phobius"/>
    </source>
</evidence>
<accession>A0A2H9P8D7</accession>
<evidence type="ECO:0000313" key="2">
    <source>
        <dbReference type="EMBL" id="PIN66580.1"/>
    </source>
</evidence>
<dbReference type="AlphaFoldDB" id="A0A2G9LK75"/>
<comment type="caution">
    <text evidence="2">The sequence shown here is derived from an EMBL/GenBank/DDBJ whole genome shotgun (WGS) entry which is preliminary data.</text>
</comment>
<evidence type="ECO:0000313" key="7">
    <source>
        <dbReference type="EMBL" id="PIY99740.1"/>
    </source>
</evidence>
<dbReference type="Proteomes" id="UP000230477">
    <property type="component" value="Unassembled WGS sequence"/>
</dbReference>
<accession>A0A2H9MLX7</accession>
<accession>A0A2H9M7S9</accession>
<dbReference type="EMBL" id="PFIH01000047">
    <property type="protein sequence ID" value="PIX28009.1"/>
    <property type="molecule type" value="Genomic_DNA"/>
</dbReference>
<evidence type="ECO:0000313" key="8">
    <source>
        <dbReference type="EMBL" id="PJB04090.1"/>
    </source>
</evidence>
<dbReference type="Proteomes" id="UP000230713">
    <property type="component" value="Unassembled WGS sequence"/>
</dbReference>
<dbReference type="EMBL" id="PEUT01000049">
    <property type="protein sequence ID" value="PIV13598.1"/>
    <property type="molecule type" value="Genomic_DNA"/>
</dbReference>
<evidence type="ECO:0000313" key="9">
    <source>
        <dbReference type="EMBL" id="PJC01166.1"/>
    </source>
</evidence>
<dbReference type="Proteomes" id="UP000229789">
    <property type="component" value="Unassembled WGS sequence"/>
</dbReference>
<proteinExistence type="predicted"/>
<evidence type="ECO:0000313" key="6">
    <source>
        <dbReference type="EMBL" id="PIX28009.1"/>
    </source>
</evidence>
<dbReference type="EMBL" id="PFSX01000054">
    <property type="protein sequence ID" value="PJC01166.1"/>
    <property type="molecule type" value="Genomic_DNA"/>
</dbReference>